<dbReference type="EMBL" id="BAABDU010000007">
    <property type="protein sequence ID" value="GAA3780011.1"/>
    <property type="molecule type" value="Genomic_DNA"/>
</dbReference>
<sequence length="273" mass="29624">MKKTFILISALCASALLYTSCSNNDDVVNKVDTTNISASVVIDALNETDVKNALTITNSNPTGKTSETPVENCASITVTTPNGTDYPKVYTVDYGTGCTVNKITRKGKLKITLTGSIIATGSKMTIERIDYYLNTHKLEGTIEYTNTTTVATVPQWTRKVTNGKLTDVLNRVFSNSGTITVRQTAGVDTPYVLEDNIYETPEGNHTVTSEKGGSLTITVQETLIKKYSCEYISKGKLKIEGGALNGVVDYGNNDCDNKYTYTHESGAIYNSQL</sequence>
<dbReference type="RefSeq" id="WP_345146490.1">
    <property type="nucleotide sequence ID" value="NZ_BAABDU010000007.1"/>
</dbReference>
<dbReference type="Proteomes" id="UP001500748">
    <property type="component" value="Unassembled WGS sequence"/>
</dbReference>
<name>A0ABP7H0M3_9FLAO</name>
<gene>
    <name evidence="2" type="ORF">GCM10022423_40160</name>
</gene>
<evidence type="ECO:0000313" key="2">
    <source>
        <dbReference type="EMBL" id="GAA3780011.1"/>
    </source>
</evidence>
<evidence type="ECO:0000313" key="3">
    <source>
        <dbReference type="Proteomes" id="UP001500748"/>
    </source>
</evidence>
<feature type="chain" id="PRO_5046257672" description="Lipoprotein" evidence="1">
    <location>
        <begin position="25"/>
        <end position="273"/>
    </location>
</feature>
<comment type="caution">
    <text evidence="2">The sequence shown here is derived from an EMBL/GenBank/DDBJ whole genome shotgun (WGS) entry which is preliminary data.</text>
</comment>
<feature type="signal peptide" evidence="1">
    <location>
        <begin position="1"/>
        <end position="24"/>
    </location>
</feature>
<evidence type="ECO:0008006" key="4">
    <source>
        <dbReference type="Google" id="ProtNLM"/>
    </source>
</evidence>
<evidence type="ECO:0000256" key="1">
    <source>
        <dbReference type="SAM" id="SignalP"/>
    </source>
</evidence>
<proteinExistence type="predicted"/>
<organism evidence="2 3">
    <name type="scientific">Flavobacterium ginsengiterrae</name>
    <dbReference type="NCBI Taxonomy" id="871695"/>
    <lineage>
        <taxon>Bacteria</taxon>
        <taxon>Pseudomonadati</taxon>
        <taxon>Bacteroidota</taxon>
        <taxon>Flavobacteriia</taxon>
        <taxon>Flavobacteriales</taxon>
        <taxon>Flavobacteriaceae</taxon>
        <taxon>Flavobacterium</taxon>
    </lineage>
</organism>
<keyword evidence="1" id="KW-0732">Signal</keyword>
<reference evidence="3" key="1">
    <citation type="journal article" date="2019" name="Int. J. Syst. Evol. Microbiol.">
        <title>The Global Catalogue of Microorganisms (GCM) 10K type strain sequencing project: providing services to taxonomists for standard genome sequencing and annotation.</title>
        <authorList>
            <consortium name="The Broad Institute Genomics Platform"/>
            <consortium name="The Broad Institute Genome Sequencing Center for Infectious Disease"/>
            <person name="Wu L."/>
            <person name="Ma J."/>
        </authorList>
    </citation>
    <scope>NUCLEOTIDE SEQUENCE [LARGE SCALE GENOMIC DNA]</scope>
    <source>
        <strain evidence="3">JCM 17337</strain>
    </source>
</reference>
<keyword evidence="3" id="KW-1185">Reference proteome</keyword>
<accession>A0ABP7H0M3</accession>
<protein>
    <recommendedName>
        <fullName evidence="4">Lipoprotein</fullName>
    </recommendedName>
</protein>